<dbReference type="AlphaFoldDB" id="A0AAV2MYP2"/>
<evidence type="ECO:0000313" key="1">
    <source>
        <dbReference type="EMBL" id="CAL1672357.1"/>
    </source>
</evidence>
<keyword evidence="2" id="KW-1185">Reference proteome</keyword>
<name>A0AAV2MYP2_9HYME</name>
<accession>A0AAV2MYP2</accession>
<reference evidence="1" key="1">
    <citation type="submission" date="2024-04" db="EMBL/GenBank/DDBJ databases">
        <authorList>
            <consortium name="Molecular Ecology Group"/>
        </authorList>
    </citation>
    <scope>NUCLEOTIDE SEQUENCE</scope>
</reference>
<dbReference type="Proteomes" id="UP001497644">
    <property type="component" value="Unassembled WGS sequence"/>
</dbReference>
<sequence length="102" mass="11931">MRYDPDDARNIIIAICCLHNMLRTDVVGRAMYTPPSYIDVEDELTGNFLPGDWRNEQVQGLVRFQNQRGHRHANRSLALREMWCEYFNGVGAVPWQDRVVDH</sequence>
<organism evidence="1 2">
    <name type="scientific">Lasius platythorax</name>
    <dbReference type="NCBI Taxonomy" id="488582"/>
    <lineage>
        <taxon>Eukaryota</taxon>
        <taxon>Metazoa</taxon>
        <taxon>Ecdysozoa</taxon>
        <taxon>Arthropoda</taxon>
        <taxon>Hexapoda</taxon>
        <taxon>Insecta</taxon>
        <taxon>Pterygota</taxon>
        <taxon>Neoptera</taxon>
        <taxon>Endopterygota</taxon>
        <taxon>Hymenoptera</taxon>
        <taxon>Apocrita</taxon>
        <taxon>Aculeata</taxon>
        <taxon>Formicoidea</taxon>
        <taxon>Formicidae</taxon>
        <taxon>Formicinae</taxon>
        <taxon>Lasius</taxon>
        <taxon>Lasius</taxon>
    </lineage>
</organism>
<proteinExistence type="predicted"/>
<comment type="caution">
    <text evidence="1">The sequence shown here is derived from an EMBL/GenBank/DDBJ whole genome shotgun (WGS) entry which is preliminary data.</text>
</comment>
<evidence type="ECO:0008006" key="3">
    <source>
        <dbReference type="Google" id="ProtNLM"/>
    </source>
</evidence>
<gene>
    <name evidence="1" type="ORF">LPLAT_LOCUS7026</name>
</gene>
<dbReference type="EMBL" id="CAXIPU020000514">
    <property type="protein sequence ID" value="CAL1672357.1"/>
    <property type="molecule type" value="Genomic_DNA"/>
</dbReference>
<evidence type="ECO:0000313" key="2">
    <source>
        <dbReference type="Proteomes" id="UP001497644"/>
    </source>
</evidence>
<protein>
    <recommendedName>
        <fullName evidence="3">Nuclease HARBI1</fullName>
    </recommendedName>
</protein>